<proteinExistence type="predicted"/>
<accession>A0A8H9HW94</accession>
<name>A0A8H9HW94_KITAU</name>
<organism evidence="1 2">
    <name type="scientific">Kitasatospora aureofaciens</name>
    <name type="common">Streptomyces aureofaciens</name>
    <dbReference type="NCBI Taxonomy" id="1894"/>
    <lineage>
        <taxon>Bacteria</taxon>
        <taxon>Bacillati</taxon>
        <taxon>Actinomycetota</taxon>
        <taxon>Actinomycetes</taxon>
        <taxon>Kitasatosporales</taxon>
        <taxon>Streptomycetaceae</taxon>
        <taxon>Kitasatospora</taxon>
    </lineage>
</organism>
<dbReference type="EMBL" id="BMUB01000014">
    <property type="protein sequence ID" value="GGU92254.1"/>
    <property type="molecule type" value="Genomic_DNA"/>
</dbReference>
<protein>
    <submittedName>
        <fullName evidence="1">Uncharacterized protein</fullName>
    </submittedName>
</protein>
<reference evidence="1" key="1">
    <citation type="journal article" date="2014" name="Int. J. Syst. Evol. Microbiol.">
        <title>Complete genome sequence of Corynebacterium casei LMG S-19264T (=DSM 44701T), isolated from a smear-ripened cheese.</title>
        <authorList>
            <consortium name="US DOE Joint Genome Institute (JGI-PGF)"/>
            <person name="Walter F."/>
            <person name="Albersmeier A."/>
            <person name="Kalinowski J."/>
            <person name="Ruckert C."/>
        </authorList>
    </citation>
    <scope>NUCLEOTIDE SEQUENCE</scope>
    <source>
        <strain evidence="1">JCM 4434</strain>
    </source>
</reference>
<gene>
    <name evidence="1" type="ORF">GCM10010502_52070</name>
</gene>
<dbReference type="AlphaFoldDB" id="A0A8H9HW94"/>
<dbReference type="Proteomes" id="UP000610124">
    <property type="component" value="Unassembled WGS sequence"/>
</dbReference>
<dbReference type="KEGG" id="kau:B6264_25955"/>
<sequence>MPGTDSRTGHADLFRHRNTGPRVPLEAFGELLNRVRIAGAQFGLFQPLRRSRSYWFSRVSRLTVLMTAARPAWQSS</sequence>
<reference evidence="1" key="2">
    <citation type="submission" date="2020-09" db="EMBL/GenBank/DDBJ databases">
        <authorList>
            <person name="Sun Q."/>
            <person name="Ohkuma M."/>
        </authorList>
    </citation>
    <scope>NUCLEOTIDE SEQUENCE</scope>
    <source>
        <strain evidence="1">JCM 4434</strain>
    </source>
</reference>
<evidence type="ECO:0000313" key="1">
    <source>
        <dbReference type="EMBL" id="GGU92254.1"/>
    </source>
</evidence>
<evidence type="ECO:0000313" key="2">
    <source>
        <dbReference type="Proteomes" id="UP000610124"/>
    </source>
</evidence>
<comment type="caution">
    <text evidence="1">The sequence shown here is derived from an EMBL/GenBank/DDBJ whole genome shotgun (WGS) entry which is preliminary data.</text>
</comment>